<keyword evidence="2" id="KW-0804">Transcription</keyword>
<dbReference type="EMBL" id="CP002696">
    <property type="protein sequence ID" value="AEE17213.1"/>
    <property type="molecule type" value="Genomic_DNA"/>
</dbReference>
<sequence>MKIDRLIGILSVLLQQDKVTAPYLADKFEVSRRTIQRDIEDICRSGIPLVTLQGQNGGISIMDGFRLDRTLLTSSDMQAILAGIRSLDSVSGSARYRQLMEKLSAGNSDVLASNNHISIDLSSWYKSSIAPKIELIQAAVGNCEHISFTYFSPKGETFRRLEPYRLLFRWSSWYAWGWCLERGDFRMFKLNRMQQLTPCGSFFKPRPLPPPAADAAEDRYTERRLDVCAVFEPCMKWRLIDEYGAASFTERDDGKLLFRFRFTDKQWLFGWLLSFGAAVELIEPAECRCELAGIVRTLAAKYG</sequence>
<dbReference type="Gene3D" id="1.10.10.10">
    <property type="entry name" value="Winged helix-like DNA-binding domain superfamily/Winged helix DNA-binding domain"/>
    <property type="match status" value="1"/>
</dbReference>
<evidence type="ECO:0000313" key="4">
    <source>
        <dbReference type="EMBL" id="AEE17213.1"/>
    </source>
</evidence>
<accession>F4LII8</accession>
<dbReference type="STRING" id="906968.Trebr_1791"/>
<dbReference type="InterPro" id="IPR026881">
    <property type="entry name" value="WYL_dom"/>
</dbReference>
<feature type="domain" description="HTH deoR-type" evidence="3">
    <location>
        <begin position="2"/>
        <end position="61"/>
    </location>
</feature>
<reference evidence="5" key="1">
    <citation type="submission" date="2011-04" db="EMBL/GenBank/DDBJ databases">
        <title>The complete genome of Treponema brennaborense DSM 12168.</title>
        <authorList>
            <person name="Lucas S."/>
            <person name="Han J."/>
            <person name="Lapidus A."/>
            <person name="Bruce D."/>
            <person name="Goodwin L."/>
            <person name="Pitluck S."/>
            <person name="Peters L."/>
            <person name="Kyrpides N."/>
            <person name="Mavromatis K."/>
            <person name="Ivanova N."/>
            <person name="Mikhailova N."/>
            <person name="Pagani I."/>
            <person name="Teshima H."/>
            <person name="Detter J.C."/>
            <person name="Tapia R."/>
            <person name="Han C."/>
            <person name="Land M."/>
            <person name="Hauser L."/>
            <person name="Markowitz V."/>
            <person name="Cheng J.-F."/>
            <person name="Hugenholtz P."/>
            <person name="Woyke T."/>
            <person name="Wu D."/>
            <person name="Gronow S."/>
            <person name="Wellnitz S."/>
            <person name="Brambilla E."/>
            <person name="Klenk H.-P."/>
            <person name="Eisen J.A."/>
        </authorList>
    </citation>
    <scope>NUCLEOTIDE SEQUENCE [LARGE SCALE GENOMIC DNA]</scope>
    <source>
        <strain evidence="5">DSM 12168 / CIP 105900 / DD5/3</strain>
    </source>
</reference>
<dbReference type="Pfam" id="PF08279">
    <property type="entry name" value="HTH_11"/>
    <property type="match status" value="1"/>
</dbReference>
<dbReference type="Pfam" id="PF13280">
    <property type="entry name" value="WYL"/>
    <property type="match status" value="1"/>
</dbReference>
<dbReference type="eggNOG" id="COG2378">
    <property type="taxonomic scope" value="Bacteria"/>
</dbReference>
<evidence type="ECO:0000256" key="1">
    <source>
        <dbReference type="ARBA" id="ARBA00023015"/>
    </source>
</evidence>
<dbReference type="PIRSF" id="PIRSF016838">
    <property type="entry name" value="PafC"/>
    <property type="match status" value="1"/>
</dbReference>
<dbReference type="InterPro" id="IPR036390">
    <property type="entry name" value="WH_DNA-bd_sf"/>
</dbReference>
<dbReference type="AlphaFoldDB" id="F4LII8"/>
<proteinExistence type="predicted"/>
<keyword evidence="5" id="KW-1185">Reference proteome</keyword>
<evidence type="ECO:0000256" key="2">
    <source>
        <dbReference type="ARBA" id="ARBA00023163"/>
    </source>
</evidence>
<dbReference type="InterPro" id="IPR013196">
    <property type="entry name" value="HTH_11"/>
</dbReference>
<protein>
    <submittedName>
        <fullName evidence="4">Helix-turn-helix type 11 domain-containing protein</fullName>
    </submittedName>
</protein>
<dbReference type="OrthoDB" id="9767131at2"/>
<dbReference type="PANTHER" id="PTHR34580:SF1">
    <property type="entry name" value="PROTEIN PAFC"/>
    <property type="match status" value="1"/>
</dbReference>
<dbReference type="InterPro" id="IPR057727">
    <property type="entry name" value="WCX_dom"/>
</dbReference>
<keyword evidence="1" id="KW-0805">Transcription regulation</keyword>
<dbReference type="InterPro" id="IPR028349">
    <property type="entry name" value="PafC-like"/>
</dbReference>
<dbReference type="GO" id="GO:0003700">
    <property type="term" value="F:DNA-binding transcription factor activity"/>
    <property type="evidence" value="ECO:0007669"/>
    <property type="project" value="InterPro"/>
</dbReference>
<evidence type="ECO:0000313" key="5">
    <source>
        <dbReference type="Proteomes" id="UP000006546"/>
    </source>
</evidence>
<evidence type="ECO:0000259" key="3">
    <source>
        <dbReference type="PROSITE" id="PS51000"/>
    </source>
</evidence>
<dbReference type="Proteomes" id="UP000006546">
    <property type="component" value="Chromosome"/>
</dbReference>
<organism evidence="4 5">
    <name type="scientific">Treponema brennaborense (strain DSM 12168 / CIP 105900 / DD5/3)</name>
    <dbReference type="NCBI Taxonomy" id="906968"/>
    <lineage>
        <taxon>Bacteria</taxon>
        <taxon>Pseudomonadati</taxon>
        <taxon>Spirochaetota</taxon>
        <taxon>Spirochaetia</taxon>
        <taxon>Spirochaetales</taxon>
        <taxon>Treponemataceae</taxon>
        <taxon>Treponema</taxon>
    </lineage>
</organism>
<gene>
    <name evidence="4" type="ordered locus">Trebr_1791</name>
</gene>
<dbReference type="InterPro" id="IPR001034">
    <property type="entry name" value="DeoR_HTH"/>
</dbReference>
<name>F4LII8_TREBD</name>
<dbReference type="RefSeq" id="WP_013758918.1">
    <property type="nucleotide sequence ID" value="NC_015500.1"/>
</dbReference>
<dbReference type="PROSITE" id="PS51000">
    <property type="entry name" value="HTH_DEOR_2"/>
    <property type="match status" value="1"/>
</dbReference>
<dbReference type="SUPFAM" id="SSF46785">
    <property type="entry name" value="Winged helix' DNA-binding domain"/>
    <property type="match status" value="1"/>
</dbReference>
<dbReference type="KEGG" id="tbe:Trebr_1791"/>
<dbReference type="PROSITE" id="PS52050">
    <property type="entry name" value="WYL"/>
    <property type="match status" value="1"/>
</dbReference>
<dbReference type="PANTHER" id="PTHR34580">
    <property type="match status" value="1"/>
</dbReference>
<dbReference type="InterPro" id="IPR036388">
    <property type="entry name" value="WH-like_DNA-bd_sf"/>
</dbReference>
<dbReference type="HOGENOM" id="CLU_041141_5_1_12"/>
<dbReference type="Pfam" id="PF25583">
    <property type="entry name" value="WCX"/>
    <property type="match status" value="1"/>
</dbReference>
<dbReference type="InterPro" id="IPR051534">
    <property type="entry name" value="CBASS_pafABC_assoc_protein"/>
</dbReference>